<keyword evidence="3" id="KW-0472">Membrane</keyword>
<gene>
    <name evidence="5" type="ORF">Tci_048353</name>
</gene>
<evidence type="ECO:0000313" key="5">
    <source>
        <dbReference type="EMBL" id="GEU76375.1"/>
    </source>
</evidence>
<feature type="domain" description="Integrase catalytic" evidence="4">
    <location>
        <begin position="1488"/>
        <end position="1570"/>
    </location>
</feature>
<dbReference type="Gene3D" id="3.10.10.10">
    <property type="entry name" value="HIV Type 1 Reverse Transcriptase, subunit A, domain 1"/>
    <property type="match status" value="1"/>
</dbReference>
<organism evidence="5">
    <name type="scientific">Tanacetum cinerariifolium</name>
    <name type="common">Dalmatian daisy</name>
    <name type="synonym">Chrysanthemum cinerariifolium</name>
    <dbReference type="NCBI Taxonomy" id="118510"/>
    <lineage>
        <taxon>Eukaryota</taxon>
        <taxon>Viridiplantae</taxon>
        <taxon>Streptophyta</taxon>
        <taxon>Embryophyta</taxon>
        <taxon>Tracheophyta</taxon>
        <taxon>Spermatophyta</taxon>
        <taxon>Magnoliopsida</taxon>
        <taxon>eudicotyledons</taxon>
        <taxon>Gunneridae</taxon>
        <taxon>Pentapetalae</taxon>
        <taxon>asterids</taxon>
        <taxon>campanulids</taxon>
        <taxon>Asterales</taxon>
        <taxon>Asteraceae</taxon>
        <taxon>Asteroideae</taxon>
        <taxon>Anthemideae</taxon>
        <taxon>Anthemidinae</taxon>
        <taxon>Tanacetum</taxon>
    </lineage>
</organism>
<evidence type="ECO:0000256" key="1">
    <source>
        <dbReference type="SAM" id="Coils"/>
    </source>
</evidence>
<feature type="coiled-coil region" evidence="1">
    <location>
        <begin position="223"/>
        <end position="257"/>
    </location>
</feature>
<keyword evidence="3" id="KW-1133">Transmembrane helix</keyword>
<dbReference type="PANTHER" id="PTHR15503:SF45">
    <property type="entry name" value="RNA-DIRECTED DNA POLYMERASE HOMOLOG"/>
    <property type="match status" value="1"/>
</dbReference>
<dbReference type="Pfam" id="PF08284">
    <property type="entry name" value="RVP_2"/>
    <property type="match status" value="1"/>
</dbReference>
<dbReference type="InterPro" id="IPR021109">
    <property type="entry name" value="Peptidase_aspartic_dom_sf"/>
</dbReference>
<dbReference type="InterPro" id="IPR041577">
    <property type="entry name" value="RT_RNaseH_2"/>
</dbReference>
<dbReference type="Pfam" id="PF07727">
    <property type="entry name" value="RVT_2"/>
    <property type="match status" value="1"/>
</dbReference>
<evidence type="ECO:0000259" key="4">
    <source>
        <dbReference type="PROSITE" id="PS50994"/>
    </source>
</evidence>
<name>A0A6L2MVH0_TANCI</name>
<accession>A0A6L2MVH0</accession>
<dbReference type="Pfam" id="PF17919">
    <property type="entry name" value="RT_RNaseH_2"/>
    <property type="match status" value="1"/>
</dbReference>
<dbReference type="GO" id="GO:0003676">
    <property type="term" value="F:nucleic acid binding"/>
    <property type="evidence" value="ECO:0007669"/>
    <property type="project" value="InterPro"/>
</dbReference>
<dbReference type="InterPro" id="IPR036397">
    <property type="entry name" value="RNaseH_sf"/>
</dbReference>
<dbReference type="InterPro" id="IPR001584">
    <property type="entry name" value="Integrase_cat-core"/>
</dbReference>
<dbReference type="GO" id="GO:0003964">
    <property type="term" value="F:RNA-directed DNA polymerase activity"/>
    <property type="evidence" value="ECO:0007669"/>
    <property type="project" value="UniProtKB-KW"/>
</dbReference>
<keyword evidence="5" id="KW-0808">Transferase</keyword>
<dbReference type="SUPFAM" id="SSF56672">
    <property type="entry name" value="DNA/RNA polymerases"/>
    <property type="match status" value="1"/>
</dbReference>
<dbReference type="Gene3D" id="3.30.420.10">
    <property type="entry name" value="Ribonuclease H-like superfamily/Ribonuclease H"/>
    <property type="match status" value="1"/>
</dbReference>
<dbReference type="InterPro" id="IPR043128">
    <property type="entry name" value="Rev_trsase/Diguanyl_cyclase"/>
</dbReference>
<dbReference type="Gene3D" id="2.40.70.10">
    <property type="entry name" value="Acid Proteases"/>
    <property type="match status" value="1"/>
</dbReference>
<dbReference type="PANTHER" id="PTHR15503">
    <property type="entry name" value="LDOC1 RELATED"/>
    <property type="match status" value="1"/>
</dbReference>
<proteinExistence type="predicted"/>
<dbReference type="InterPro" id="IPR032567">
    <property type="entry name" value="RTL1-rel"/>
</dbReference>
<evidence type="ECO:0000256" key="3">
    <source>
        <dbReference type="SAM" id="Phobius"/>
    </source>
</evidence>
<evidence type="ECO:0000256" key="2">
    <source>
        <dbReference type="SAM" id="MobiDB-lite"/>
    </source>
</evidence>
<feature type="transmembrane region" description="Helical" evidence="3">
    <location>
        <begin position="999"/>
        <end position="1021"/>
    </location>
</feature>
<dbReference type="PROSITE" id="PS50994">
    <property type="entry name" value="INTEGRASE"/>
    <property type="match status" value="1"/>
</dbReference>
<comment type="caution">
    <text evidence="5">The sequence shown here is derived from an EMBL/GenBank/DDBJ whole genome shotgun (WGS) entry which is preliminary data.</text>
</comment>
<feature type="region of interest" description="Disordered" evidence="2">
    <location>
        <begin position="175"/>
        <end position="218"/>
    </location>
</feature>
<dbReference type="InterPro" id="IPR013103">
    <property type="entry name" value="RVT_2"/>
</dbReference>
<sequence>MSNTNNNLQTQTSNALHNAIMQAGGKDHPPMLAPDGSLETTTEGYMKNYKNVSQDTRNQLDAKAEVVQIILTRIDNDIYSTVDACLNAYRMGMYKMFSFGVAWEDIQPHGNTIDWSHIWSTVTVKAGMRNVYCALDDIANFIIPFVKSRSAMGKADQRGDTNDEPKDKELEAHYLEHPEQPESVNDAYPDKQGDTNITTDSLDMRNNRGEADQDEDEDLARERDLLASLIKKLKCKIDESKERNKLLESSNKNLVDKDLVQGNVTIKRVYYVEGLNHNLFFVGQFCNVDLEVAFRKSTCYIRDLKGNDLLTGSRGIDIYSMTLQDTSTPNPIDLMAKASSSQVWLWHRRVSHLNFDTINLLLKYDIVTGLLKFKFFKDHLCSSCALGKAKRKSFKTKITLSSKRRLQILHMDLCGSMRVESFNAGTVTTTNELDLLCSLMFNELLNRTTPVVSKSFAVIAVDAPNHRQQHNTTPSTSTTVVADTPPLNIRTTLEGIDFEESFAPVSRLEAVRLFVVYAAHKSFPIYQMNVKIAFLNGPLKEEGYINQPDGFVDTHHPDKVYHFKKALYGLKQAPRAWVRDMRQNIYIDRDARTNKIYKQEITIITVNVIPPDHVDEVPVVEPNQHDDVPIVPEHVLEDENKPEMTYPYEEMDPLNPLPLASESEPDDEIEVENPIKYEDETVPASVHEIRLCGRETLHALVEKKGKEKDKLFGKLILELGNVVRSSVEQGTAAMEKLVEKLGNTKYKVECKKLKKELEEARLYKGFAYEERPNEAINVPIKDEKSHVCEPRESPRVHSSLDSIMDSIDVAIAAERARQVNVWNDASGSGPDRGLSNYEDGLRKLRVFSRSMKVQGQKGKVCCCYIEKTSFDLNLKVKEYDVVAYTQRFNELALMCPRMVESEQVKVDAYIRGLTDNIKCEVTYSKPVDLNEAVRMAHKLMEQKSIAKSKEMRELWLPLLLMESFLCMNDVLLAMLGSVRLSVTSVERLGMRQGIGRRRVLPRGLMLSLFGLVMIVVSKVILGTNVQRGLSKRKLEKLVVKLMLLKMLSLKDTRLSAMLDIDPIKIGASYEVELADGRVVSANTVLKGCTFNLVNHIFEIDLMSIKLSTFDVIIGMDWIVKRNAVIVCGEKVVRIPYRNEMLIVESDKGVARTTTAEASRIRIDLVPGAAPVARVPYRLAPSEMKELSVQLQELLEKGFIHPSSSPWGALVLFVKKKDGSFIMCIDYRELNKLTVKNRYPLPRNDDLFDQLQEEHEKHLKIILELLKKEILWFIECFSLISKPLTKLTQKNKKHEWGKEEEAFQTLKKKLYSASILAFPEGTEDLVVYCDTSLKGYEAVLMQREKKELNLRQLRWIELLSDYDCEIRYHPRKANVVADVLSRKERIMPLCVRALMMTIHNDLPKRIRKAQEGAMKKKYVRKENLGKLIKPIFEFRPDGTRCFGNHVWFPRFGGLRNLVMHESHKSKYSIHPRSDKMYQDFKAVVLVAEYKSSYCHERITMDFVSGLPRTPSGYDTIWVIVDRLTKSAHFLPIKKKDSMEKLTRLYLKEIMCRHGVPVLIILDRDSHFTLRF</sequence>
<keyword evidence="5" id="KW-0695">RNA-directed DNA polymerase</keyword>
<dbReference type="CDD" id="cd00303">
    <property type="entry name" value="retropepsin_like"/>
    <property type="match status" value="1"/>
</dbReference>
<feature type="transmembrane region" description="Helical" evidence="3">
    <location>
        <begin position="954"/>
        <end position="978"/>
    </location>
</feature>
<dbReference type="InterPro" id="IPR043502">
    <property type="entry name" value="DNA/RNA_pol_sf"/>
</dbReference>
<reference evidence="5" key="1">
    <citation type="journal article" date="2019" name="Sci. Rep.">
        <title>Draft genome of Tanacetum cinerariifolium, the natural source of mosquito coil.</title>
        <authorList>
            <person name="Yamashiro T."/>
            <person name="Shiraishi A."/>
            <person name="Satake H."/>
            <person name="Nakayama K."/>
        </authorList>
    </citation>
    <scope>NUCLEOTIDE SEQUENCE</scope>
</reference>
<dbReference type="InterPro" id="IPR025724">
    <property type="entry name" value="GAG-pre-integrase_dom"/>
</dbReference>
<dbReference type="EMBL" id="BKCJ010007267">
    <property type="protein sequence ID" value="GEU76375.1"/>
    <property type="molecule type" value="Genomic_DNA"/>
</dbReference>
<dbReference type="GO" id="GO:0015074">
    <property type="term" value="P:DNA integration"/>
    <property type="evidence" value="ECO:0007669"/>
    <property type="project" value="InterPro"/>
</dbReference>
<dbReference type="SUPFAM" id="SSF53098">
    <property type="entry name" value="Ribonuclease H-like"/>
    <property type="match status" value="1"/>
</dbReference>
<protein>
    <submittedName>
        <fullName evidence="5">Reverse transcriptase domain-containing protein</fullName>
    </submittedName>
</protein>
<keyword evidence="5" id="KW-0548">Nucleotidyltransferase</keyword>
<dbReference type="Pfam" id="PF13976">
    <property type="entry name" value="gag_pre-integrs"/>
    <property type="match status" value="1"/>
</dbReference>
<dbReference type="InterPro" id="IPR012337">
    <property type="entry name" value="RNaseH-like_sf"/>
</dbReference>
<feature type="compositionally biased region" description="Basic and acidic residues" evidence="2">
    <location>
        <begin position="202"/>
        <end position="211"/>
    </location>
</feature>
<keyword evidence="1" id="KW-0175">Coiled coil</keyword>
<keyword evidence="3" id="KW-0812">Transmembrane</keyword>
<dbReference type="Gene3D" id="3.30.70.270">
    <property type="match status" value="2"/>
</dbReference>